<dbReference type="InterPro" id="IPR010781">
    <property type="entry name" value="DUF1376"/>
</dbReference>
<evidence type="ECO:0000313" key="2">
    <source>
        <dbReference type="Proteomes" id="UP000509443"/>
    </source>
</evidence>
<name>A0ABX6QGM4_9HYPH</name>
<accession>A0ABX6QGM4</accession>
<reference evidence="1 2" key="1">
    <citation type="submission" date="2020-06" db="EMBL/GenBank/DDBJ databases">
        <title>Complete closed genome sequence of Bartonella alsatica CIP 105477.</title>
        <authorList>
            <person name="Thibau A."/>
            <person name="Schultze T.G."/>
            <person name="Kempf V.A.J."/>
        </authorList>
    </citation>
    <scope>NUCLEOTIDE SEQUENCE [LARGE SCALE GENOMIC DNA]</scope>
    <source>
        <strain evidence="1 2">CIP 105477</strain>
    </source>
</reference>
<gene>
    <name evidence="1" type="ORF">HWV54_05325</name>
</gene>
<dbReference type="Pfam" id="PF07120">
    <property type="entry name" value="DUF1376"/>
    <property type="match status" value="1"/>
</dbReference>
<organism evidence="1 2">
    <name type="scientific">Bartonella alsatica</name>
    <dbReference type="NCBI Taxonomy" id="52764"/>
    <lineage>
        <taxon>Bacteria</taxon>
        <taxon>Pseudomonadati</taxon>
        <taxon>Pseudomonadota</taxon>
        <taxon>Alphaproteobacteria</taxon>
        <taxon>Hyphomicrobiales</taxon>
        <taxon>Bartonellaceae</taxon>
        <taxon>Bartonella</taxon>
    </lineage>
</organism>
<protein>
    <submittedName>
        <fullName evidence="1">YdaU family protein</fullName>
    </submittedName>
</protein>
<dbReference type="Proteomes" id="UP000509443">
    <property type="component" value="Chromosome"/>
</dbReference>
<sequence length="107" mass="12788">MSNAMPWIRFHLDDWINDTDKMTSEQRGVYITLLVRMYDKKAPIKEDFETLARVCNCSQKKFATIVEYLTKNNKLLQTDKGLWNARVEKELKEAAWHKHREDKENVQ</sequence>
<dbReference type="RefSeq" id="WP_005865992.1">
    <property type="nucleotide sequence ID" value="NZ_CACVBB010000002.1"/>
</dbReference>
<evidence type="ECO:0000313" key="1">
    <source>
        <dbReference type="EMBL" id="QLC52281.1"/>
    </source>
</evidence>
<proteinExistence type="predicted"/>
<dbReference type="EMBL" id="CP058235">
    <property type="protein sequence ID" value="QLC52281.1"/>
    <property type="molecule type" value="Genomic_DNA"/>
</dbReference>
<keyword evidence="2" id="KW-1185">Reference proteome</keyword>